<proteinExistence type="predicted"/>
<sequence>MKRHKHYSFSPPKHSSTCQSCHFNFQFLFLTCMSTK</sequence>
<accession>A0A0K2UBI4</accession>
<dbReference type="AlphaFoldDB" id="A0A0K2UBI4"/>
<evidence type="ECO:0000313" key="1">
    <source>
        <dbReference type="EMBL" id="CDW35312.1"/>
    </source>
</evidence>
<organism evidence="1">
    <name type="scientific">Lepeophtheirus salmonis</name>
    <name type="common">Salmon louse</name>
    <name type="synonym">Caligus salmonis</name>
    <dbReference type="NCBI Taxonomy" id="72036"/>
    <lineage>
        <taxon>Eukaryota</taxon>
        <taxon>Metazoa</taxon>
        <taxon>Ecdysozoa</taxon>
        <taxon>Arthropoda</taxon>
        <taxon>Crustacea</taxon>
        <taxon>Multicrustacea</taxon>
        <taxon>Hexanauplia</taxon>
        <taxon>Copepoda</taxon>
        <taxon>Siphonostomatoida</taxon>
        <taxon>Caligidae</taxon>
        <taxon>Lepeophtheirus</taxon>
    </lineage>
</organism>
<protein>
    <submittedName>
        <fullName evidence="1">Uncharacterized protein</fullName>
    </submittedName>
</protein>
<dbReference type="EMBL" id="HACA01017951">
    <property type="protein sequence ID" value="CDW35312.1"/>
    <property type="molecule type" value="Transcribed_RNA"/>
</dbReference>
<reference evidence="1" key="1">
    <citation type="submission" date="2014-05" db="EMBL/GenBank/DDBJ databases">
        <authorList>
            <person name="Chronopoulou M."/>
        </authorList>
    </citation>
    <scope>NUCLEOTIDE SEQUENCE</scope>
    <source>
        <tissue evidence="1">Whole organism</tissue>
    </source>
</reference>
<name>A0A0K2UBI4_LEPSM</name>